<accession>A0ABT4CXU7</accession>
<dbReference type="InterPro" id="IPR003594">
    <property type="entry name" value="HATPase_dom"/>
</dbReference>
<evidence type="ECO:0000256" key="5">
    <source>
        <dbReference type="ARBA" id="ARBA00022777"/>
    </source>
</evidence>
<keyword evidence="9" id="KW-0547">Nucleotide-binding</keyword>
<dbReference type="Gene3D" id="3.30.565.10">
    <property type="entry name" value="Histidine kinase-like ATPase, C-terminal domain"/>
    <property type="match status" value="1"/>
</dbReference>
<dbReference type="InterPro" id="IPR013767">
    <property type="entry name" value="PAS_fold"/>
</dbReference>
<evidence type="ECO:0000259" key="8">
    <source>
        <dbReference type="PROSITE" id="PS50113"/>
    </source>
</evidence>
<dbReference type="InterPro" id="IPR003661">
    <property type="entry name" value="HisK_dim/P_dom"/>
</dbReference>
<evidence type="ECO:0000313" key="10">
    <source>
        <dbReference type="Proteomes" id="UP001078443"/>
    </source>
</evidence>
<keyword evidence="9" id="KW-0067">ATP-binding</keyword>
<keyword evidence="5" id="KW-0418">Kinase</keyword>
<dbReference type="SUPFAM" id="SSF55785">
    <property type="entry name" value="PYP-like sensor domain (PAS domain)"/>
    <property type="match status" value="1"/>
</dbReference>
<evidence type="ECO:0000259" key="7">
    <source>
        <dbReference type="PROSITE" id="PS50109"/>
    </source>
</evidence>
<dbReference type="InterPro" id="IPR035965">
    <property type="entry name" value="PAS-like_dom_sf"/>
</dbReference>
<evidence type="ECO:0000256" key="6">
    <source>
        <dbReference type="ARBA" id="ARBA00023012"/>
    </source>
</evidence>
<dbReference type="InterPro" id="IPR005467">
    <property type="entry name" value="His_kinase_dom"/>
</dbReference>
<evidence type="ECO:0000256" key="3">
    <source>
        <dbReference type="ARBA" id="ARBA00022553"/>
    </source>
</evidence>
<dbReference type="RefSeq" id="WP_268040065.1">
    <property type="nucleotide sequence ID" value="NZ_JAPQER010000002.1"/>
</dbReference>
<evidence type="ECO:0000256" key="1">
    <source>
        <dbReference type="ARBA" id="ARBA00000085"/>
    </source>
</evidence>
<evidence type="ECO:0000256" key="2">
    <source>
        <dbReference type="ARBA" id="ARBA00012438"/>
    </source>
</evidence>
<dbReference type="SMART" id="SM00388">
    <property type="entry name" value="HisKA"/>
    <property type="match status" value="1"/>
</dbReference>
<dbReference type="InterPro" id="IPR004358">
    <property type="entry name" value="Sig_transdc_His_kin-like_C"/>
</dbReference>
<dbReference type="Gene3D" id="1.10.287.130">
    <property type="match status" value="1"/>
</dbReference>
<reference evidence="9" key="1">
    <citation type="submission" date="2022-12" db="EMBL/GenBank/DDBJ databases">
        <authorList>
            <person name="Wang J."/>
        </authorList>
    </citation>
    <scope>NUCLEOTIDE SEQUENCE</scope>
    <source>
        <strain evidence="9">HY-45-18</strain>
    </source>
</reference>
<dbReference type="Pfam" id="PF02518">
    <property type="entry name" value="HATPase_c"/>
    <property type="match status" value="1"/>
</dbReference>
<feature type="domain" description="Histidine kinase" evidence="7">
    <location>
        <begin position="289"/>
        <end position="508"/>
    </location>
</feature>
<dbReference type="PRINTS" id="PR00344">
    <property type="entry name" value="BCTRLSENSOR"/>
</dbReference>
<dbReference type="GO" id="GO:0005524">
    <property type="term" value="F:ATP binding"/>
    <property type="evidence" value="ECO:0007669"/>
    <property type="project" value="UniProtKB-KW"/>
</dbReference>
<dbReference type="CDD" id="cd16922">
    <property type="entry name" value="HATPase_EvgS-ArcB-TorS-like"/>
    <property type="match status" value="1"/>
</dbReference>
<dbReference type="PANTHER" id="PTHR43711">
    <property type="entry name" value="TWO-COMPONENT HISTIDINE KINASE"/>
    <property type="match status" value="1"/>
</dbReference>
<keyword evidence="6" id="KW-0902">Two-component regulatory system</keyword>
<name>A0ABT4CXU7_9CLOT</name>
<dbReference type="Proteomes" id="UP001078443">
    <property type="component" value="Unassembled WGS sequence"/>
</dbReference>
<dbReference type="EMBL" id="JAPQER010000002">
    <property type="protein sequence ID" value="MCY6483789.1"/>
    <property type="molecule type" value="Genomic_DNA"/>
</dbReference>
<protein>
    <recommendedName>
        <fullName evidence="2">histidine kinase</fullName>
        <ecNumber evidence="2">2.7.13.3</ecNumber>
    </recommendedName>
</protein>
<dbReference type="Pfam" id="PF00989">
    <property type="entry name" value="PAS"/>
    <property type="match status" value="1"/>
</dbReference>
<dbReference type="PANTHER" id="PTHR43711:SF26">
    <property type="entry name" value="SENSOR HISTIDINE KINASE RCSC"/>
    <property type="match status" value="1"/>
</dbReference>
<dbReference type="CDD" id="cd00082">
    <property type="entry name" value="HisKA"/>
    <property type="match status" value="1"/>
</dbReference>
<dbReference type="InterPro" id="IPR000700">
    <property type="entry name" value="PAS-assoc_C"/>
</dbReference>
<dbReference type="EC" id="2.7.13.3" evidence="2"/>
<dbReference type="SUPFAM" id="SSF47384">
    <property type="entry name" value="Homodimeric domain of signal transducing histidine kinase"/>
    <property type="match status" value="1"/>
</dbReference>
<dbReference type="Pfam" id="PF00512">
    <property type="entry name" value="HisKA"/>
    <property type="match status" value="1"/>
</dbReference>
<dbReference type="InterPro" id="IPR050736">
    <property type="entry name" value="Sensor_HK_Regulatory"/>
</dbReference>
<dbReference type="PROSITE" id="PS50109">
    <property type="entry name" value="HIS_KIN"/>
    <property type="match status" value="1"/>
</dbReference>
<keyword evidence="4" id="KW-0808">Transferase</keyword>
<gene>
    <name evidence="9" type="ORF">OW763_05420</name>
</gene>
<dbReference type="SUPFAM" id="SSF55874">
    <property type="entry name" value="ATPase domain of HSP90 chaperone/DNA topoisomerase II/histidine kinase"/>
    <property type="match status" value="1"/>
</dbReference>
<feature type="domain" description="PAC" evidence="8">
    <location>
        <begin position="215"/>
        <end position="271"/>
    </location>
</feature>
<proteinExistence type="predicted"/>
<dbReference type="SMART" id="SM00387">
    <property type="entry name" value="HATPase_c"/>
    <property type="match status" value="1"/>
</dbReference>
<evidence type="ECO:0000256" key="4">
    <source>
        <dbReference type="ARBA" id="ARBA00022679"/>
    </source>
</evidence>
<evidence type="ECO:0000313" key="9">
    <source>
        <dbReference type="EMBL" id="MCY6483789.1"/>
    </source>
</evidence>
<dbReference type="Gene3D" id="3.30.450.20">
    <property type="entry name" value="PAS domain"/>
    <property type="match status" value="1"/>
</dbReference>
<keyword evidence="3" id="KW-0597">Phosphoprotein</keyword>
<comment type="catalytic activity">
    <reaction evidence="1">
        <text>ATP + protein L-histidine = ADP + protein N-phospho-L-histidine.</text>
        <dbReference type="EC" id="2.7.13.3"/>
    </reaction>
</comment>
<dbReference type="InterPro" id="IPR036097">
    <property type="entry name" value="HisK_dim/P_sf"/>
</dbReference>
<sequence length="534" mass="62625">MYELYDKTLFNVIILQGIDLKIIYVNDEFLNKFNINYDILTYNIEKLYFIKNSKDIFINCFVNKMDKKLKKICILDNRYFDIMINYKEEHLEIFIYEVTEYVENVNRIKKDREKFLSISTEIKTKCDIIENLRNREKKYLIRLKDVINNMSEGLIVLDRYGYFNFCNEAALKISSLKLQQISNYKEIIKYIKIYNGKEYGNDLEEVYDNYKNHVANIKNLVIKCNNKQNNEQKYIELNCNPILNEKGKLIYTVITLKDITETKINEIKIKEQNRKLEKVSEVKDEFFNMISHELRTPITIIYSSLQLANDIYSSEITPNIRKILLKVSQNCSRLLKLVNNILDISKAEGGFLQINYSVFDVIYLTENLVTSANLYAKSKGIDLIFDTNLEEVLVKLDKDKYERIILNLLSNAIKFTPKDKKVMIIININDSDVRIKVRDEGIGIAEENIENIFDRFAQVNSSLSRKAEGTGLGLTLVKKLVELMKGKIDVKSKINQGTEFCVKFNKEIIIKECKKDYYVDSNLNDKVIVEFSDV</sequence>
<comment type="caution">
    <text evidence="9">The sequence shown here is derived from an EMBL/GenBank/DDBJ whole genome shotgun (WGS) entry which is preliminary data.</text>
</comment>
<dbReference type="InterPro" id="IPR036890">
    <property type="entry name" value="HATPase_C_sf"/>
</dbReference>
<dbReference type="PROSITE" id="PS50113">
    <property type="entry name" value="PAC"/>
    <property type="match status" value="1"/>
</dbReference>
<keyword evidence="10" id="KW-1185">Reference proteome</keyword>
<organism evidence="9 10">
    <name type="scientific">Clostridium aestuarii</name>
    <dbReference type="NCBI Taxonomy" id="338193"/>
    <lineage>
        <taxon>Bacteria</taxon>
        <taxon>Bacillati</taxon>
        <taxon>Bacillota</taxon>
        <taxon>Clostridia</taxon>
        <taxon>Eubacteriales</taxon>
        <taxon>Clostridiaceae</taxon>
        <taxon>Clostridium</taxon>
    </lineage>
</organism>